<dbReference type="OrthoDB" id="1111967at2759"/>
<feature type="compositionally biased region" description="Basic and acidic residues" evidence="1">
    <location>
        <begin position="108"/>
        <end position="126"/>
    </location>
</feature>
<dbReference type="KEGG" id="rsz:108829791"/>
<dbReference type="KEGG" id="rsz:130507031"/>
<dbReference type="Proteomes" id="UP000504610">
    <property type="component" value="Unplaced"/>
</dbReference>
<evidence type="ECO:0000313" key="5">
    <source>
        <dbReference type="RefSeq" id="XP_056857723.1"/>
    </source>
</evidence>
<sequence length="160" mass="18457">MLILQKWEPVVSDSFPSRISFWVQVHGIPLHYWTDGTINAIGAVLGPIESREVNKARLRVQINGLRPLIMCMDLELPSKKIVEIVLEYEHLEKHCFFCKSLSHEDGDCPARPLDRTNPGDKRRLDISRQNTLESIEEGRRRQAERKFTRNNEGNTHSGAR</sequence>
<dbReference type="InterPro" id="IPR025836">
    <property type="entry name" value="Zn_knuckle_CX2CX4HX4C"/>
</dbReference>
<dbReference type="InterPro" id="IPR040256">
    <property type="entry name" value="At4g02000-like"/>
</dbReference>
<protein>
    <submittedName>
        <fullName evidence="4 5">Uncharacterized protein At4g02000-like</fullName>
    </submittedName>
</protein>
<feature type="domain" description="Zinc knuckle CX2CX4HX4C" evidence="2">
    <location>
        <begin position="67"/>
        <end position="109"/>
    </location>
</feature>
<evidence type="ECO:0000256" key="1">
    <source>
        <dbReference type="SAM" id="MobiDB-lite"/>
    </source>
</evidence>
<evidence type="ECO:0000313" key="3">
    <source>
        <dbReference type="Proteomes" id="UP000504610"/>
    </source>
</evidence>
<dbReference type="RefSeq" id="XP_056857723.1">
    <property type="nucleotide sequence ID" value="XM_057001743.1"/>
</dbReference>
<dbReference type="Pfam" id="PF14392">
    <property type="entry name" value="zf-CCHC_4"/>
    <property type="match status" value="1"/>
</dbReference>
<keyword evidence="3" id="KW-1185">Reference proteome</keyword>
<proteinExistence type="predicted"/>
<dbReference type="GeneID" id="108829791"/>
<evidence type="ECO:0000313" key="4">
    <source>
        <dbReference type="RefSeq" id="XP_018458887.1"/>
    </source>
</evidence>
<feature type="compositionally biased region" description="Basic and acidic residues" evidence="1">
    <location>
        <begin position="136"/>
        <end position="149"/>
    </location>
</feature>
<reference evidence="4 5" key="1">
    <citation type="submission" date="2025-04" db="UniProtKB">
        <authorList>
            <consortium name="RefSeq"/>
        </authorList>
    </citation>
    <scope>IDENTIFICATION</scope>
    <source>
        <tissue evidence="4 5">Leaf</tissue>
    </source>
</reference>
<dbReference type="PANTHER" id="PTHR31286">
    <property type="entry name" value="GLYCINE-RICH CELL WALL STRUCTURAL PROTEIN 1.8-LIKE"/>
    <property type="match status" value="1"/>
</dbReference>
<feature type="region of interest" description="Disordered" evidence="1">
    <location>
        <begin position="108"/>
        <end position="160"/>
    </location>
</feature>
<evidence type="ECO:0000259" key="2">
    <source>
        <dbReference type="Pfam" id="PF14392"/>
    </source>
</evidence>
<organism evidence="3 4">
    <name type="scientific">Raphanus sativus</name>
    <name type="common">Radish</name>
    <name type="synonym">Raphanus raphanistrum var. sativus</name>
    <dbReference type="NCBI Taxonomy" id="3726"/>
    <lineage>
        <taxon>Eukaryota</taxon>
        <taxon>Viridiplantae</taxon>
        <taxon>Streptophyta</taxon>
        <taxon>Embryophyta</taxon>
        <taxon>Tracheophyta</taxon>
        <taxon>Spermatophyta</taxon>
        <taxon>Magnoliopsida</taxon>
        <taxon>eudicotyledons</taxon>
        <taxon>Gunneridae</taxon>
        <taxon>Pentapetalae</taxon>
        <taxon>rosids</taxon>
        <taxon>malvids</taxon>
        <taxon>Brassicales</taxon>
        <taxon>Brassicaceae</taxon>
        <taxon>Brassiceae</taxon>
        <taxon>Raphanus</taxon>
    </lineage>
</organism>
<gene>
    <name evidence="4" type="primary">LOC108829791</name>
    <name evidence="5" type="synonym">LOC130507031</name>
</gene>
<feature type="compositionally biased region" description="Polar residues" evidence="1">
    <location>
        <begin position="150"/>
        <end position="160"/>
    </location>
</feature>
<dbReference type="AlphaFoldDB" id="A0A6J0LFP6"/>
<dbReference type="PANTHER" id="PTHR31286:SF163">
    <property type="entry name" value="ZINC KNUCKLE CX2CX4HX4C DOMAIN-CONTAINING PROTEIN"/>
    <property type="match status" value="1"/>
</dbReference>
<name>A0A6J0LFP6_RAPSA</name>
<dbReference type="RefSeq" id="XP_018458887.1">
    <property type="nucleotide sequence ID" value="XM_018603385.1"/>
</dbReference>
<accession>A0A6J0LFP6</accession>